<reference evidence="1" key="1">
    <citation type="submission" date="2022-04" db="EMBL/GenBank/DDBJ databases">
        <title>Genome of the entomopathogenic fungus Entomophthora muscae.</title>
        <authorList>
            <person name="Elya C."/>
            <person name="Lovett B.R."/>
            <person name="Lee E."/>
            <person name="Macias A.M."/>
            <person name="Hajek A.E."/>
            <person name="De Bivort B.L."/>
            <person name="Kasson M.T."/>
            <person name="De Fine Licht H.H."/>
            <person name="Stajich J.E."/>
        </authorList>
    </citation>
    <scope>NUCLEOTIDE SEQUENCE</scope>
    <source>
        <strain evidence="1">Berkeley</strain>
    </source>
</reference>
<gene>
    <name evidence="1" type="ORF">DSO57_1013335</name>
</gene>
<accession>A0ACC2USC2</accession>
<name>A0ACC2USC2_9FUNG</name>
<protein>
    <submittedName>
        <fullName evidence="1">Uncharacterized protein</fullName>
    </submittedName>
</protein>
<evidence type="ECO:0000313" key="1">
    <source>
        <dbReference type="EMBL" id="KAJ9089396.1"/>
    </source>
</evidence>
<keyword evidence="2" id="KW-1185">Reference proteome</keyword>
<comment type="caution">
    <text evidence="1">The sequence shown here is derived from an EMBL/GenBank/DDBJ whole genome shotgun (WGS) entry which is preliminary data.</text>
</comment>
<organism evidence="1 2">
    <name type="scientific">Entomophthora muscae</name>
    <dbReference type="NCBI Taxonomy" id="34485"/>
    <lineage>
        <taxon>Eukaryota</taxon>
        <taxon>Fungi</taxon>
        <taxon>Fungi incertae sedis</taxon>
        <taxon>Zoopagomycota</taxon>
        <taxon>Entomophthoromycotina</taxon>
        <taxon>Entomophthoromycetes</taxon>
        <taxon>Entomophthorales</taxon>
        <taxon>Entomophthoraceae</taxon>
        <taxon>Entomophthora</taxon>
    </lineage>
</organism>
<proteinExistence type="predicted"/>
<dbReference type="EMBL" id="QTSX02000049">
    <property type="protein sequence ID" value="KAJ9089396.1"/>
    <property type="molecule type" value="Genomic_DNA"/>
</dbReference>
<dbReference type="Proteomes" id="UP001165960">
    <property type="component" value="Unassembled WGS sequence"/>
</dbReference>
<sequence>MSSLNKLVTLLALGLLAVNAAPVASFDATDITSCHSGDSCSVRGRVGIPKRDNINNSGRNEETGYYEEGTHETINGDNNNRREENSNDESESGLEGRFSKHSRREKHNSEQEGSFKERFSNNGNQNIGREEGRFEERFSNNGNQNSGRDKSNYDESESDLEGRFSKHGRRENHNSEREGSFKERFSSHGRKGNQNSEREEDGIEDRETGLDGRFSKHGRNGNRNSGREEVRYDKKDGSHGHEDTEIELNPGFQGINSNRGKINIPFLPNKSGKHGIIPFLPRFTGPGGIAPFIPRFTGSDGIISRLRHKSGGNTDAPQYSVSSSIWLLIIKQFSFIYFYLKLQPFCR</sequence>
<evidence type="ECO:0000313" key="2">
    <source>
        <dbReference type="Proteomes" id="UP001165960"/>
    </source>
</evidence>